<feature type="compositionally biased region" description="Basic residues" evidence="5">
    <location>
        <begin position="316"/>
        <end position="325"/>
    </location>
</feature>
<proteinExistence type="predicted"/>
<dbReference type="PROSITE" id="PS51898">
    <property type="entry name" value="TYR_RECOMBINASE"/>
    <property type="match status" value="1"/>
</dbReference>
<evidence type="ECO:0000256" key="5">
    <source>
        <dbReference type="SAM" id="MobiDB-lite"/>
    </source>
</evidence>
<dbReference type="Gene3D" id="1.10.443.10">
    <property type="entry name" value="Intergrase catalytic core"/>
    <property type="match status" value="1"/>
</dbReference>
<dbReference type="InterPro" id="IPR002104">
    <property type="entry name" value="Integrase_catalytic"/>
</dbReference>
<sequence length="325" mass="36371">MAAYNRGLAEAKTRLPAGAAKVVPGSFDALAVILYDSPDFRALRQSTQLTYRRIIESLREKHGTKPVRLMEPRHIKPIMLGAKGPTAANHRLKVLRLLLRFAVELGWLKADPTRDVKRVKHKTKGYPAWTQEMVDAYRARWPSGTMQRLALELLFHTGQRKSDVVLMGPEHLRDGVLSLTQVKTLEDVTMPLHAEAAKEIALLPVAERKTFLQTVYGQPISVKGFWAWFRKACDAAGIPPGFSAHGIRKSMAARAAEHGGSVKEIAAFTGHRSLGEIQRYTESADRVRMAERMAAKMKGSSRKRTKGMAARTKSTAIRRRTREIF</sequence>
<dbReference type="Pfam" id="PF00589">
    <property type="entry name" value="Phage_integrase"/>
    <property type="match status" value="1"/>
</dbReference>
<dbReference type="GO" id="GO:0007059">
    <property type="term" value="P:chromosome segregation"/>
    <property type="evidence" value="ECO:0007669"/>
    <property type="project" value="UniProtKB-KW"/>
</dbReference>
<name>A0A940MYM2_9PROT</name>
<dbReference type="RefSeq" id="WP_209372683.1">
    <property type="nucleotide sequence ID" value="NZ_JAGIZA010000004.1"/>
</dbReference>
<dbReference type="GO" id="GO:0015074">
    <property type="term" value="P:DNA integration"/>
    <property type="evidence" value="ECO:0007669"/>
    <property type="project" value="UniProtKB-KW"/>
</dbReference>
<dbReference type="InterPro" id="IPR013762">
    <property type="entry name" value="Integrase-like_cat_sf"/>
</dbReference>
<dbReference type="Proteomes" id="UP000677537">
    <property type="component" value="Unassembled WGS sequence"/>
</dbReference>
<feature type="domain" description="Tyr recombinase" evidence="6">
    <location>
        <begin position="124"/>
        <end position="294"/>
    </location>
</feature>
<gene>
    <name evidence="7" type="ORF">J5Y10_08630</name>
</gene>
<evidence type="ECO:0000256" key="4">
    <source>
        <dbReference type="ARBA" id="ARBA00023172"/>
    </source>
</evidence>
<accession>A0A940MYM2</accession>
<feature type="region of interest" description="Disordered" evidence="5">
    <location>
        <begin position="295"/>
        <end position="325"/>
    </location>
</feature>
<dbReference type="SUPFAM" id="SSF56349">
    <property type="entry name" value="DNA breaking-rejoining enzymes"/>
    <property type="match status" value="1"/>
</dbReference>
<dbReference type="InterPro" id="IPR010998">
    <property type="entry name" value="Integrase_recombinase_N"/>
</dbReference>
<dbReference type="InterPro" id="IPR050090">
    <property type="entry name" value="Tyrosine_recombinase_XerCD"/>
</dbReference>
<reference evidence="7" key="1">
    <citation type="submission" date="2021-03" db="EMBL/GenBank/DDBJ databases">
        <authorList>
            <person name="So Y."/>
        </authorList>
    </citation>
    <scope>NUCLEOTIDE SEQUENCE</scope>
    <source>
        <strain evidence="7">SG15</strain>
    </source>
</reference>
<evidence type="ECO:0000256" key="2">
    <source>
        <dbReference type="ARBA" id="ARBA00022908"/>
    </source>
</evidence>
<evidence type="ECO:0000313" key="7">
    <source>
        <dbReference type="EMBL" id="MBP0492841.1"/>
    </source>
</evidence>
<evidence type="ECO:0000313" key="8">
    <source>
        <dbReference type="Proteomes" id="UP000677537"/>
    </source>
</evidence>
<keyword evidence="8" id="KW-1185">Reference proteome</keyword>
<keyword evidence="4" id="KW-0233">DNA recombination</keyword>
<dbReference type="PANTHER" id="PTHR30349">
    <property type="entry name" value="PHAGE INTEGRASE-RELATED"/>
    <property type="match status" value="1"/>
</dbReference>
<dbReference type="InterPro" id="IPR011010">
    <property type="entry name" value="DNA_brk_join_enz"/>
</dbReference>
<dbReference type="EMBL" id="JAGIZA010000004">
    <property type="protein sequence ID" value="MBP0492841.1"/>
    <property type="molecule type" value="Genomic_DNA"/>
</dbReference>
<evidence type="ECO:0000256" key="1">
    <source>
        <dbReference type="ARBA" id="ARBA00022829"/>
    </source>
</evidence>
<evidence type="ECO:0000256" key="3">
    <source>
        <dbReference type="ARBA" id="ARBA00023125"/>
    </source>
</evidence>
<evidence type="ECO:0000259" key="6">
    <source>
        <dbReference type="PROSITE" id="PS51898"/>
    </source>
</evidence>
<dbReference type="GO" id="GO:0003677">
    <property type="term" value="F:DNA binding"/>
    <property type="evidence" value="ECO:0007669"/>
    <property type="project" value="UniProtKB-KW"/>
</dbReference>
<comment type="caution">
    <text evidence="7">The sequence shown here is derived from an EMBL/GenBank/DDBJ whole genome shotgun (WGS) entry which is preliminary data.</text>
</comment>
<organism evidence="7 8">
    <name type="scientific">Roseomonas indoligenes</name>
    <dbReference type="NCBI Taxonomy" id="2820811"/>
    <lineage>
        <taxon>Bacteria</taxon>
        <taxon>Pseudomonadati</taxon>
        <taxon>Pseudomonadota</taxon>
        <taxon>Alphaproteobacteria</taxon>
        <taxon>Acetobacterales</taxon>
        <taxon>Roseomonadaceae</taxon>
        <taxon>Roseomonas</taxon>
    </lineage>
</organism>
<dbReference type="AlphaFoldDB" id="A0A940MYM2"/>
<keyword evidence="2" id="KW-0229">DNA integration</keyword>
<keyword evidence="1" id="KW-0159">Chromosome partition</keyword>
<dbReference type="PANTHER" id="PTHR30349:SF81">
    <property type="entry name" value="TYROSINE RECOMBINASE XERC"/>
    <property type="match status" value="1"/>
</dbReference>
<protein>
    <submittedName>
        <fullName evidence="7">Tyrosine-type recombinase/integrase</fullName>
    </submittedName>
</protein>
<dbReference type="GO" id="GO:0006310">
    <property type="term" value="P:DNA recombination"/>
    <property type="evidence" value="ECO:0007669"/>
    <property type="project" value="UniProtKB-KW"/>
</dbReference>
<dbReference type="Gene3D" id="1.10.150.130">
    <property type="match status" value="1"/>
</dbReference>
<keyword evidence="3" id="KW-0238">DNA-binding</keyword>